<gene>
    <name evidence="2" type="ORF">C7M84_000198</name>
</gene>
<evidence type="ECO:0000256" key="1">
    <source>
        <dbReference type="SAM" id="MobiDB-lite"/>
    </source>
</evidence>
<dbReference type="EMBL" id="QCYY01001033">
    <property type="protein sequence ID" value="ROT81039.1"/>
    <property type="molecule type" value="Genomic_DNA"/>
</dbReference>
<dbReference type="Proteomes" id="UP000283509">
    <property type="component" value="Unassembled WGS sequence"/>
</dbReference>
<dbReference type="AlphaFoldDB" id="A0A423TX59"/>
<keyword evidence="3" id="KW-1185">Reference proteome</keyword>
<reference evidence="2 3" key="1">
    <citation type="submission" date="2018-04" db="EMBL/GenBank/DDBJ databases">
        <authorList>
            <person name="Zhang X."/>
            <person name="Yuan J."/>
            <person name="Li F."/>
            <person name="Xiang J."/>
        </authorList>
    </citation>
    <scope>NUCLEOTIDE SEQUENCE [LARGE SCALE GENOMIC DNA]</scope>
    <source>
        <tissue evidence="2">Muscle</tissue>
    </source>
</reference>
<comment type="caution">
    <text evidence="2">The sequence shown here is derived from an EMBL/GenBank/DDBJ whole genome shotgun (WGS) entry which is preliminary data.</text>
</comment>
<reference evidence="2 3" key="2">
    <citation type="submission" date="2019-01" db="EMBL/GenBank/DDBJ databases">
        <title>The decoding of complex shrimp genome reveals the adaptation for benthos swimmer, frequently molting mechanism and breeding impact on genome.</title>
        <authorList>
            <person name="Sun Y."/>
            <person name="Gao Y."/>
            <person name="Yu Y."/>
        </authorList>
    </citation>
    <scope>NUCLEOTIDE SEQUENCE [LARGE SCALE GENOMIC DNA]</scope>
    <source>
        <tissue evidence="2">Muscle</tissue>
    </source>
</reference>
<protein>
    <submittedName>
        <fullName evidence="2">Uncharacterized protein</fullName>
    </submittedName>
</protein>
<feature type="region of interest" description="Disordered" evidence="1">
    <location>
        <begin position="412"/>
        <end position="434"/>
    </location>
</feature>
<proteinExistence type="predicted"/>
<accession>A0A423TX59</accession>
<sequence>MKLLGKFVRDSFHLCETSCEVPSEILVHLYVASCEVPSEILVHLYVASCEVPAEILVHLYVASCEVRPEILVHLVCRFLRSSHASKILCPSLCRFLRSLRPRIILSISSRFLLPKLHRTERISLSISYVPLSWRIVSSSMPNPCLSVAPKQPGTSYFFSQAMASSMQILVLEAVLFTNPAYSVLFRLISRVSPAMNLISIRSEDSALTDPLHPNLLLKFHPQIPELQEGNSFMARATVTEIGYLPAEQAFTAQLPSIPRLAIQHRQKLSVYPTDCLLNRSELHPQQIIYTWFHYQTVRSAAENLWLDFGDSTRCDESFNAVVDSPVATPRKTGQRPPQQILALPRPPCLYLDRRCSQGHHQTSNIPLRADQSSGITVGSAPGWSPHGITHRRQNLSRISPYSKSAQIRFQENTNDPRPELRPPEKPHPPCLRPPPPLFFHPLPPSPLIHPGKPISRSNLNALFSDLTRVWTGCDAETHRRNRNGVIQYFLCSFLTFSPLSTARATGARQLRFLLSLHRQGDVHLTRNSW</sequence>
<evidence type="ECO:0000313" key="2">
    <source>
        <dbReference type="EMBL" id="ROT81039.1"/>
    </source>
</evidence>
<feature type="compositionally biased region" description="Basic and acidic residues" evidence="1">
    <location>
        <begin position="414"/>
        <end position="427"/>
    </location>
</feature>
<name>A0A423TX59_PENVA</name>
<organism evidence="2 3">
    <name type="scientific">Penaeus vannamei</name>
    <name type="common">Whiteleg shrimp</name>
    <name type="synonym">Litopenaeus vannamei</name>
    <dbReference type="NCBI Taxonomy" id="6689"/>
    <lineage>
        <taxon>Eukaryota</taxon>
        <taxon>Metazoa</taxon>
        <taxon>Ecdysozoa</taxon>
        <taxon>Arthropoda</taxon>
        <taxon>Crustacea</taxon>
        <taxon>Multicrustacea</taxon>
        <taxon>Malacostraca</taxon>
        <taxon>Eumalacostraca</taxon>
        <taxon>Eucarida</taxon>
        <taxon>Decapoda</taxon>
        <taxon>Dendrobranchiata</taxon>
        <taxon>Penaeoidea</taxon>
        <taxon>Penaeidae</taxon>
        <taxon>Penaeus</taxon>
    </lineage>
</organism>
<evidence type="ECO:0000313" key="3">
    <source>
        <dbReference type="Proteomes" id="UP000283509"/>
    </source>
</evidence>